<keyword evidence="1" id="KW-0472">Membrane</keyword>
<evidence type="ECO:0000313" key="2">
    <source>
        <dbReference type="EMBL" id="KAJ9577085.1"/>
    </source>
</evidence>
<dbReference type="InterPro" id="IPR012464">
    <property type="entry name" value="DUF1676"/>
</dbReference>
<evidence type="ECO:0000256" key="1">
    <source>
        <dbReference type="SAM" id="Phobius"/>
    </source>
</evidence>
<name>A0AAD7ZAH0_DIPPU</name>
<proteinExistence type="predicted"/>
<accession>A0AAD7ZAH0</accession>
<feature type="transmembrane region" description="Helical" evidence="1">
    <location>
        <begin position="157"/>
        <end position="179"/>
    </location>
</feature>
<keyword evidence="1" id="KW-1133">Transmembrane helix</keyword>
<protein>
    <submittedName>
        <fullName evidence="2">Uncharacterized protein</fullName>
    </submittedName>
</protein>
<keyword evidence="1" id="KW-0812">Transmembrane</keyword>
<feature type="non-terminal residue" evidence="2">
    <location>
        <position position="1"/>
    </location>
</feature>
<reference evidence="2" key="2">
    <citation type="submission" date="2023-05" db="EMBL/GenBank/DDBJ databases">
        <authorList>
            <person name="Fouks B."/>
        </authorList>
    </citation>
    <scope>NUCLEOTIDE SEQUENCE</scope>
    <source>
        <strain evidence="2">Stay&amp;Tobe</strain>
        <tissue evidence="2">Testes</tissue>
    </source>
</reference>
<sequence length="263" mass="29237">RPQEDVKVDVFGNDSVATGLRFLLRLYDDCSKRDGLTPCLKMKAITFFDRAMRSTEISLTDSLVLVKAGEKENKVESQNLHQASVGRSLSEDELEKSLENENYISRDNQLNQLLLERVSRFFNSFKVQIDLPKLETAELQRSIEEGRGKMKKMMGMMMMGVAMKLAALVPLAIGALFLLAGKALIISKIALVLSLIIALKKLLSQKNDHHEMHHGWQSSGHGGGGSGWDRRSIGDNIVAHKLAYQAQIPSHVQTAVPQDSLPK</sequence>
<organism evidence="2 3">
    <name type="scientific">Diploptera punctata</name>
    <name type="common">Pacific beetle cockroach</name>
    <dbReference type="NCBI Taxonomy" id="6984"/>
    <lineage>
        <taxon>Eukaryota</taxon>
        <taxon>Metazoa</taxon>
        <taxon>Ecdysozoa</taxon>
        <taxon>Arthropoda</taxon>
        <taxon>Hexapoda</taxon>
        <taxon>Insecta</taxon>
        <taxon>Pterygota</taxon>
        <taxon>Neoptera</taxon>
        <taxon>Polyneoptera</taxon>
        <taxon>Dictyoptera</taxon>
        <taxon>Blattodea</taxon>
        <taxon>Blaberoidea</taxon>
        <taxon>Blaberidae</taxon>
        <taxon>Diplopterinae</taxon>
        <taxon>Diploptera</taxon>
    </lineage>
</organism>
<dbReference type="Pfam" id="PF07898">
    <property type="entry name" value="DUF1676"/>
    <property type="match status" value="1"/>
</dbReference>
<evidence type="ECO:0000313" key="3">
    <source>
        <dbReference type="Proteomes" id="UP001233999"/>
    </source>
</evidence>
<gene>
    <name evidence="2" type="ORF">L9F63_006365</name>
</gene>
<comment type="caution">
    <text evidence="2">The sequence shown here is derived from an EMBL/GenBank/DDBJ whole genome shotgun (WGS) entry which is preliminary data.</text>
</comment>
<reference evidence="2" key="1">
    <citation type="journal article" date="2023" name="IScience">
        <title>Live-bearing cockroach genome reveals convergent evolutionary mechanisms linked to viviparity in insects and beyond.</title>
        <authorList>
            <person name="Fouks B."/>
            <person name="Harrison M.C."/>
            <person name="Mikhailova A.A."/>
            <person name="Marchal E."/>
            <person name="English S."/>
            <person name="Carruthers M."/>
            <person name="Jennings E.C."/>
            <person name="Chiamaka E.L."/>
            <person name="Frigard R.A."/>
            <person name="Pippel M."/>
            <person name="Attardo G.M."/>
            <person name="Benoit J.B."/>
            <person name="Bornberg-Bauer E."/>
            <person name="Tobe S.S."/>
        </authorList>
    </citation>
    <scope>NUCLEOTIDE SEQUENCE</scope>
    <source>
        <strain evidence="2">Stay&amp;Tobe</strain>
    </source>
</reference>
<dbReference type="PANTHER" id="PTHR21879:SF12">
    <property type="entry name" value="OSIRIS 12"/>
    <property type="match status" value="1"/>
</dbReference>
<dbReference type="AlphaFoldDB" id="A0AAD7ZAH0"/>
<dbReference type="GO" id="GO:0016020">
    <property type="term" value="C:membrane"/>
    <property type="evidence" value="ECO:0007669"/>
    <property type="project" value="TreeGrafter"/>
</dbReference>
<keyword evidence="3" id="KW-1185">Reference proteome</keyword>
<dbReference type="EMBL" id="JASPKZ010009377">
    <property type="protein sequence ID" value="KAJ9577085.1"/>
    <property type="molecule type" value="Genomic_DNA"/>
</dbReference>
<dbReference type="PANTHER" id="PTHR21879">
    <property type="entry name" value="FI03362P-RELATED-RELATED"/>
    <property type="match status" value="1"/>
</dbReference>
<dbReference type="Proteomes" id="UP001233999">
    <property type="component" value="Unassembled WGS sequence"/>
</dbReference>